<dbReference type="PANTHER" id="PTHR43699:SF1">
    <property type="entry name" value="3-DEHYDROQUINATE DEHYDRATASE"/>
    <property type="match status" value="1"/>
</dbReference>
<dbReference type="GO" id="GO:0009423">
    <property type="term" value="P:chorismate biosynthetic process"/>
    <property type="evidence" value="ECO:0007669"/>
    <property type="project" value="UniProtKB-UniRule"/>
</dbReference>
<dbReference type="OrthoDB" id="335886at2"/>
<dbReference type="CDD" id="cd00502">
    <property type="entry name" value="DHQase_I"/>
    <property type="match status" value="1"/>
</dbReference>
<dbReference type="PANTHER" id="PTHR43699">
    <property type="entry name" value="3-DEHYDROQUINATE DEHYDRATASE"/>
    <property type="match status" value="1"/>
</dbReference>
<keyword evidence="2 4" id="KW-0456">Lyase</keyword>
<dbReference type="InterPro" id="IPR001381">
    <property type="entry name" value="DHquinase_I"/>
</dbReference>
<dbReference type="SUPFAM" id="SSF51569">
    <property type="entry name" value="Aldolase"/>
    <property type="match status" value="1"/>
</dbReference>
<dbReference type="Pfam" id="PF01487">
    <property type="entry name" value="DHquinase_I"/>
    <property type="match status" value="1"/>
</dbReference>
<dbReference type="Proteomes" id="UP000094197">
    <property type="component" value="Chromosome 1"/>
</dbReference>
<evidence type="ECO:0000256" key="3">
    <source>
        <dbReference type="ARBA" id="ARBA00023270"/>
    </source>
</evidence>
<evidence type="ECO:0000256" key="4">
    <source>
        <dbReference type="HAMAP-Rule" id="MF_00214"/>
    </source>
</evidence>
<dbReference type="KEGG" id="laj:A0128_00185"/>
<dbReference type="RefSeq" id="WP_069605689.1">
    <property type="nucleotide sequence ID" value="NZ_CP015217.1"/>
</dbReference>
<evidence type="ECO:0000256" key="2">
    <source>
        <dbReference type="ARBA" id="ARBA00023239"/>
    </source>
</evidence>
<dbReference type="GO" id="GO:0008652">
    <property type="term" value="P:amino acid biosynthetic process"/>
    <property type="evidence" value="ECO:0007669"/>
    <property type="project" value="UniProtKB-KW"/>
</dbReference>
<evidence type="ECO:0000313" key="6">
    <source>
        <dbReference type="Proteomes" id="UP000094197"/>
    </source>
</evidence>
<dbReference type="Gene3D" id="3.20.20.70">
    <property type="entry name" value="Aldolase class I"/>
    <property type="match status" value="1"/>
</dbReference>
<sequence length="239" mass="27683">MIQKEFQIVLTVSEEEFFSLEVQPPCDWIEIRLDLFSPQALKERLTTQIERLKAKCIFTYRQTGDTDQTSRSKETEIDFQTIANQLQIKNHYLDLELNRPNVLFETLSKKGFGLIRSVHKFDGILSEQEIRTWIQQDSYPNITNRSEAILPLIYKFAVFPNSVKELVEFLSSFRNVAREYKKDNVHLTGICMGTLGILSRVYPEAFGSIFTYCCLNEPKAPGQVDLNSLLKLREDIKSS</sequence>
<gene>
    <name evidence="4" type="primary">aroD</name>
    <name evidence="5" type="ORF">A0128_00185</name>
</gene>
<dbReference type="AlphaFoldDB" id="A0A1D7US74"/>
<dbReference type="GO" id="GO:0009073">
    <property type="term" value="P:aromatic amino acid family biosynthetic process"/>
    <property type="evidence" value="ECO:0007669"/>
    <property type="project" value="UniProtKB-KW"/>
</dbReference>
<feature type="binding site" evidence="4">
    <location>
        <position position="223"/>
    </location>
    <ligand>
        <name>3-dehydroquinate</name>
        <dbReference type="ChEBI" id="CHEBI:32364"/>
    </ligand>
</feature>
<comment type="subunit">
    <text evidence="4">Homodimer.</text>
</comment>
<dbReference type="InterPro" id="IPR013785">
    <property type="entry name" value="Aldolase_TIM"/>
</dbReference>
<organism evidence="5 6">
    <name type="scientific">Leptospira tipperaryensis</name>
    <dbReference type="NCBI Taxonomy" id="2564040"/>
    <lineage>
        <taxon>Bacteria</taxon>
        <taxon>Pseudomonadati</taxon>
        <taxon>Spirochaetota</taxon>
        <taxon>Spirochaetia</taxon>
        <taxon>Leptospirales</taxon>
        <taxon>Leptospiraceae</taxon>
        <taxon>Leptospira</taxon>
    </lineage>
</organism>
<dbReference type="GO" id="GO:0003855">
    <property type="term" value="F:3-dehydroquinate dehydratase activity"/>
    <property type="evidence" value="ECO:0007669"/>
    <property type="project" value="UniProtKB-UniRule"/>
</dbReference>
<evidence type="ECO:0000256" key="1">
    <source>
        <dbReference type="ARBA" id="ARBA00001864"/>
    </source>
</evidence>
<evidence type="ECO:0000313" key="5">
    <source>
        <dbReference type="EMBL" id="AOP32439.1"/>
    </source>
</evidence>
<comment type="catalytic activity">
    <reaction evidence="1 4">
        <text>3-dehydroquinate = 3-dehydroshikimate + H2O</text>
        <dbReference type="Rhea" id="RHEA:21096"/>
        <dbReference type="ChEBI" id="CHEBI:15377"/>
        <dbReference type="ChEBI" id="CHEBI:16630"/>
        <dbReference type="ChEBI" id="CHEBI:32364"/>
        <dbReference type="EC" id="4.2.1.10"/>
    </reaction>
</comment>
<dbReference type="InterPro" id="IPR050146">
    <property type="entry name" value="Type-I_3-dehydroquinase"/>
</dbReference>
<reference evidence="5 6" key="1">
    <citation type="submission" date="2016-04" db="EMBL/GenBank/DDBJ databases">
        <title>Complete genome seqeunce of Leptospira alstonii serovar Room22.</title>
        <authorList>
            <person name="Nally J.E."/>
            <person name="Bayles D.O."/>
            <person name="Hurley D."/>
            <person name="Fanning S."/>
            <person name="McMahon B.J."/>
            <person name="Arent Z."/>
        </authorList>
    </citation>
    <scope>NUCLEOTIDE SEQUENCE [LARGE SCALE GENOMIC DNA]</scope>
    <source>
        <strain evidence="5 6">GWTS #1</strain>
    </source>
</reference>
<feature type="active site" description="Schiff-base intermediate with substrate" evidence="4">
    <location>
        <position position="155"/>
    </location>
</feature>
<keyword evidence="4" id="KW-0057">Aromatic amino acid biosynthesis</keyword>
<comment type="caution">
    <text evidence="4">Lacks conserved residue(s) required for the propagation of feature annotation.</text>
</comment>
<dbReference type="EMBL" id="CP015217">
    <property type="protein sequence ID" value="AOP32439.1"/>
    <property type="molecule type" value="Genomic_DNA"/>
</dbReference>
<feature type="binding site" evidence="4">
    <location>
        <position position="200"/>
    </location>
    <ligand>
        <name>3-dehydroquinate</name>
        <dbReference type="ChEBI" id="CHEBI:32364"/>
    </ligand>
</feature>
<proteinExistence type="inferred from homology"/>
<dbReference type="HAMAP" id="MF_00214">
    <property type="entry name" value="AroD"/>
    <property type="match status" value="1"/>
</dbReference>
<protein>
    <recommendedName>
        <fullName evidence="4">3-dehydroquinate dehydratase</fullName>
        <shortName evidence="4">3-dehydroquinase</shortName>
        <ecNumber evidence="4">4.2.1.10</ecNumber>
    </recommendedName>
    <alternativeName>
        <fullName evidence="4">Type I DHQase</fullName>
    </alternativeName>
    <alternativeName>
        <fullName evidence="4">Type I dehydroquinase</fullName>
        <shortName evidence="4">DHQ1</shortName>
    </alternativeName>
</protein>
<feature type="active site" description="Proton donor/acceptor" evidence="4">
    <location>
        <position position="119"/>
    </location>
</feature>
<accession>A0A1D7US74</accession>
<comment type="similarity">
    <text evidence="4">Belongs to the type-I 3-dehydroquinase family.</text>
</comment>
<dbReference type="EC" id="4.2.1.10" evidence="4"/>
<name>A0A1D7US74_9LEPT</name>
<dbReference type="GO" id="GO:0046279">
    <property type="term" value="P:3,4-dihydroxybenzoate biosynthetic process"/>
    <property type="evidence" value="ECO:0007669"/>
    <property type="project" value="UniProtKB-ARBA"/>
</dbReference>
<keyword evidence="3 4" id="KW-0704">Schiff base</keyword>
<keyword evidence="6" id="KW-1185">Reference proteome</keyword>
<feature type="binding site" evidence="4">
    <location>
        <begin position="30"/>
        <end position="32"/>
    </location>
    <ligand>
        <name>3-dehydroquinate</name>
        <dbReference type="ChEBI" id="CHEBI:32364"/>
    </ligand>
</feature>
<comment type="pathway">
    <text evidence="4">Metabolic intermediate biosynthesis; chorismate biosynthesis; chorismate from D-erythrose 4-phosphate and phosphoenolpyruvate: step 3/7.</text>
</comment>
<keyword evidence="4" id="KW-0028">Amino-acid biosynthesis</keyword>
<feature type="binding site" evidence="4">
    <location>
        <position position="61"/>
    </location>
    <ligand>
        <name>3-dehydroquinate</name>
        <dbReference type="ChEBI" id="CHEBI:32364"/>
    </ligand>
</feature>
<comment type="function">
    <text evidence="4">Involved in the third step of the chorismate pathway, which leads to the biosynthesis of aromatic amino acids. Catalyzes the cis-dehydration of 3-dehydroquinate (DHQ) and introduces the first double bond of the aromatic ring to yield 3-dehydroshikimate.</text>
</comment>
<dbReference type="UniPathway" id="UPA00053">
    <property type="reaction ID" value="UER00086"/>
</dbReference>